<evidence type="ECO:0000256" key="5">
    <source>
        <dbReference type="ARBA" id="ARBA00007383"/>
    </source>
</evidence>
<comment type="catalytic activity">
    <reaction evidence="1 14 15 16">
        <text>Endonucleolytic cleavage to 5'-phosphomonoester.</text>
        <dbReference type="EC" id="3.1.26.4"/>
    </reaction>
</comment>
<evidence type="ECO:0000313" key="19">
    <source>
        <dbReference type="Proteomes" id="UP000229757"/>
    </source>
</evidence>
<dbReference type="EC" id="3.1.26.4" evidence="6 14"/>
<dbReference type="EMBL" id="CP011797">
    <property type="protein sequence ID" value="ATX76116.1"/>
    <property type="molecule type" value="Genomic_DNA"/>
</dbReference>
<evidence type="ECO:0000259" key="17">
    <source>
        <dbReference type="PROSITE" id="PS51975"/>
    </source>
</evidence>
<dbReference type="OrthoDB" id="9803420at2"/>
<dbReference type="InterPro" id="IPR024567">
    <property type="entry name" value="RNase_HII/HIII_dom"/>
</dbReference>
<dbReference type="GO" id="GO:0005737">
    <property type="term" value="C:cytoplasm"/>
    <property type="evidence" value="ECO:0007669"/>
    <property type="project" value="UniProtKB-SubCell"/>
</dbReference>
<dbReference type="GO" id="GO:0043137">
    <property type="term" value="P:DNA replication, removal of RNA primer"/>
    <property type="evidence" value="ECO:0007669"/>
    <property type="project" value="TreeGrafter"/>
</dbReference>
<keyword evidence="11 14" id="KW-0255">Endonuclease</keyword>
<evidence type="ECO:0000256" key="15">
    <source>
        <dbReference type="PROSITE-ProRule" id="PRU01319"/>
    </source>
</evidence>
<dbReference type="GO" id="GO:0030145">
    <property type="term" value="F:manganese ion binding"/>
    <property type="evidence" value="ECO:0007669"/>
    <property type="project" value="UniProtKB-UniRule"/>
</dbReference>
<evidence type="ECO:0000256" key="7">
    <source>
        <dbReference type="ARBA" id="ARBA00019179"/>
    </source>
</evidence>
<keyword evidence="13 14" id="KW-0464">Manganese</keyword>
<sequence>MIQAGLDWALGVGLVAGVDEVGRGPLLGDVVVAAVILDPKRPIIGLQDSKKLSEKRRAALAVEIHEKALAVCLARASVAEIDALNILQATLLAMRRAVEGLALQPVFCQIDGNRVPPGLPCPAEAVIKGDGKIAAIAAASIVAKVQRDSEMHALHRRHPEYGFDRHKGYGTKQHLAALLTFGVLAEHRRSFAPVKACIANQ</sequence>
<evidence type="ECO:0000256" key="6">
    <source>
        <dbReference type="ARBA" id="ARBA00012180"/>
    </source>
</evidence>
<comment type="cofactor">
    <cofactor evidence="14 15">
        <name>Mn(2+)</name>
        <dbReference type="ChEBI" id="CHEBI:29035"/>
    </cofactor>
    <cofactor evidence="14 15">
        <name>Mg(2+)</name>
        <dbReference type="ChEBI" id="CHEBI:18420"/>
    </cofactor>
    <text evidence="14 15">Manganese or magnesium. Binds 1 divalent metal ion per monomer in the absence of substrate. May bind a second metal ion after substrate binding.</text>
</comment>
<dbReference type="RefSeq" id="WP_100256481.1">
    <property type="nucleotide sequence ID" value="NZ_CP011797.1"/>
</dbReference>
<feature type="binding site" evidence="14 15">
    <location>
        <position position="111"/>
    </location>
    <ligand>
        <name>a divalent metal cation</name>
        <dbReference type="ChEBI" id="CHEBI:60240"/>
    </ligand>
</feature>
<dbReference type="GO" id="GO:0004523">
    <property type="term" value="F:RNA-DNA hybrid ribonuclease activity"/>
    <property type="evidence" value="ECO:0007669"/>
    <property type="project" value="UniProtKB-UniRule"/>
</dbReference>
<name>A0A2K8KT85_9GAMM</name>
<comment type="function">
    <text evidence="3 14 16">Endonuclease that specifically degrades the RNA of RNA-DNA hybrids.</text>
</comment>
<evidence type="ECO:0000256" key="1">
    <source>
        <dbReference type="ARBA" id="ARBA00000077"/>
    </source>
</evidence>
<reference evidence="18 19" key="1">
    <citation type="journal article" date="2017" name="Environ. Microbiol.">
        <title>Genomic and physiological analyses of 'Reinekea forsetii' reveal a versatile opportunistic lifestyle during spring algae blooms.</title>
        <authorList>
            <person name="Avci B."/>
            <person name="Hahnke R.L."/>
            <person name="Chafee M."/>
            <person name="Fischer T."/>
            <person name="Gruber-Vodicka H."/>
            <person name="Tegetmeyer H.E."/>
            <person name="Harder J."/>
            <person name="Fuchs B.M."/>
            <person name="Amann R.I."/>
            <person name="Teeling H."/>
        </authorList>
    </citation>
    <scope>NUCLEOTIDE SEQUENCE [LARGE SCALE GENOMIC DNA]</scope>
    <source>
        <strain evidence="18 19">Hel1_31_D35</strain>
    </source>
</reference>
<dbReference type="GO" id="GO:0003723">
    <property type="term" value="F:RNA binding"/>
    <property type="evidence" value="ECO:0007669"/>
    <property type="project" value="UniProtKB-UniRule"/>
</dbReference>
<keyword evidence="19" id="KW-1185">Reference proteome</keyword>
<dbReference type="InterPro" id="IPR036397">
    <property type="entry name" value="RNaseH_sf"/>
</dbReference>
<keyword evidence="8 14" id="KW-0963">Cytoplasm</keyword>
<dbReference type="GO" id="GO:0006298">
    <property type="term" value="P:mismatch repair"/>
    <property type="evidence" value="ECO:0007669"/>
    <property type="project" value="TreeGrafter"/>
</dbReference>
<dbReference type="InterPro" id="IPR022898">
    <property type="entry name" value="RNase_HII"/>
</dbReference>
<feature type="binding site" evidence="14 15">
    <location>
        <position position="19"/>
    </location>
    <ligand>
        <name>a divalent metal cation</name>
        <dbReference type="ChEBI" id="CHEBI:60240"/>
    </ligand>
</feature>
<comment type="cofactor">
    <cofactor evidence="2">
        <name>Mg(2+)</name>
        <dbReference type="ChEBI" id="CHEBI:18420"/>
    </cofactor>
</comment>
<keyword evidence="12 14" id="KW-0378">Hydrolase</keyword>
<evidence type="ECO:0000256" key="12">
    <source>
        <dbReference type="ARBA" id="ARBA00022801"/>
    </source>
</evidence>
<feature type="domain" description="RNase H type-2" evidence="17">
    <location>
        <begin position="13"/>
        <end position="201"/>
    </location>
</feature>
<evidence type="ECO:0000256" key="8">
    <source>
        <dbReference type="ARBA" id="ARBA00022490"/>
    </source>
</evidence>
<dbReference type="PANTHER" id="PTHR10954">
    <property type="entry name" value="RIBONUCLEASE H2 SUBUNIT A"/>
    <property type="match status" value="1"/>
</dbReference>
<accession>A0A2K8KT85</accession>
<evidence type="ECO:0000256" key="2">
    <source>
        <dbReference type="ARBA" id="ARBA00001946"/>
    </source>
</evidence>
<keyword evidence="10 14" id="KW-0479">Metal-binding</keyword>
<proteinExistence type="inferred from homology"/>
<keyword evidence="9 14" id="KW-0540">Nuclease</keyword>
<dbReference type="AlphaFoldDB" id="A0A2K8KT85"/>
<organism evidence="18 19">
    <name type="scientific">Reinekea forsetii</name>
    <dbReference type="NCBI Taxonomy" id="1336806"/>
    <lineage>
        <taxon>Bacteria</taxon>
        <taxon>Pseudomonadati</taxon>
        <taxon>Pseudomonadota</taxon>
        <taxon>Gammaproteobacteria</taxon>
        <taxon>Oceanospirillales</taxon>
        <taxon>Saccharospirillaceae</taxon>
        <taxon>Reinekea</taxon>
    </lineage>
</organism>
<evidence type="ECO:0000256" key="3">
    <source>
        <dbReference type="ARBA" id="ARBA00004065"/>
    </source>
</evidence>
<dbReference type="InterPro" id="IPR012337">
    <property type="entry name" value="RNaseH-like_sf"/>
</dbReference>
<evidence type="ECO:0000256" key="4">
    <source>
        <dbReference type="ARBA" id="ARBA00004496"/>
    </source>
</evidence>
<dbReference type="SUPFAM" id="SSF53098">
    <property type="entry name" value="Ribonuclease H-like"/>
    <property type="match status" value="1"/>
</dbReference>
<dbReference type="InterPro" id="IPR001352">
    <property type="entry name" value="RNase_HII/HIII"/>
</dbReference>
<dbReference type="Gene3D" id="3.30.420.10">
    <property type="entry name" value="Ribonuclease H-like superfamily/Ribonuclease H"/>
    <property type="match status" value="1"/>
</dbReference>
<evidence type="ECO:0000256" key="16">
    <source>
        <dbReference type="RuleBase" id="RU003515"/>
    </source>
</evidence>
<evidence type="ECO:0000256" key="10">
    <source>
        <dbReference type="ARBA" id="ARBA00022723"/>
    </source>
</evidence>
<dbReference type="Pfam" id="PF01351">
    <property type="entry name" value="RNase_HII"/>
    <property type="match status" value="1"/>
</dbReference>
<evidence type="ECO:0000256" key="9">
    <source>
        <dbReference type="ARBA" id="ARBA00022722"/>
    </source>
</evidence>
<evidence type="ECO:0000313" key="18">
    <source>
        <dbReference type="EMBL" id="ATX76116.1"/>
    </source>
</evidence>
<dbReference type="FunFam" id="3.30.420.10:FF:000006">
    <property type="entry name" value="Ribonuclease HII"/>
    <property type="match status" value="1"/>
</dbReference>
<dbReference type="PROSITE" id="PS51975">
    <property type="entry name" value="RNASE_H_2"/>
    <property type="match status" value="1"/>
</dbReference>
<evidence type="ECO:0000256" key="14">
    <source>
        <dbReference type="HAMAP-Rule" id="MF_00052"/>
    </source>
</evidence>
<comment type="subcellular location">
    <subcellularLocation>
        <location evidence="4 14">Cytoplasm</location>
    </subcellularLocation>
</comment>
<dbReference type="Proteomes" id="UP000229757">
    <property type="component" value="Chromosome"/>
</dbReference>
<dbReference type="KEGG" id="rfo:REIFOR_00949"/>
<comment type="similarity">
    <text evidence="5 14 16">Belongs to the RNase HII family.</text>
</comment>
<dbReference type="CDD" id="cd07182">
    <property type="entry name" value="RNase_HII_bacteria_HII_like"/>
    <property type="match status" value="1"/>
</dbReference>
<evidence type="ECO:0000256" key="13">
    <source>
        <dbReference type="ARBA" id="ARBA00023211"/>
    </source>
</evidence>
<feature type="binding site" evidence="14 15">
    <location>
        <position position="20"/>
    </location>
    <ligand>
        <name>a divalent metal cation</name>
        <dbReference type="ChEBI" id="CHEBI:60240"/>
    </ligand>
</feature>
<dbReference type="PANTHER" id="PTHR10954:SF18">
    <property type="entry name" value="RIBONUCLEASE HII"/>
    <property type="match status" value="1"/>
</dbReference>
<protein>
    <recommendedName>
        <fullName evidence="7 14">Ribonuclease HII</fullName>
        <shortName evidence="14">RNase HII</shortName>
        <ecNumber evidence="6 14">3.1.26.4</ecNumber>
    </recommendedName>
</protein>
<dbReference type="NCBIfam" id="NF000596">
    <property type="entry name" value="PRK00015.1-4"/>
    <property type="match status" value="1"/>
</dbReference>
<dbReference type="NCBIfam" id="NF000595">
    <property type="entry name" value="PRK00015.1-3"/>
    <property type="match status" value="1"/>
</dbReference>
<gene>
    <name evidence="14" type="primary">rnhB</name>
    <name evidence="18" type="ORF">REIFOR_00949</name>
</gene>
<evidence type="ECO:0000256" key="11">
    <source>
        <dbReference type="ARBA" id="ARBA00022759"/>
    </source>
</evidence>
<dbReference type="HAMAP" id="MF_00052_B">
    <property type="entry name" value="RNase_HII_B"/>
    <property type="match status" value="1"/>
</dbReference>
<dbReference type="GO" id="GO:0032299">
    <property type="term" value="C:ribonuclease H2 complex"/>
    <property type="evidence" value="ECO:0007669"/>
    <property type="project" value="TreeGrafter"/>
</dbReference>